<feature type="domain" description="Putative restriction endonuclease" evidence="1">
    <location>
        <begin position="34"/>
        <end position="102"/>
    </location>
</feature>
<keyword evidence="2" id="KW-0378">Hydrolase</keyword>
<dbReference type="InterPro" id="IPR008538">
    <property type="entry name" value="Uma2"/>
</dbReference>
<dbReference type="InterPro" id="IPR011335">
    <property type="entry name" value="Restrct_endonuc-II-like"/>
</dbReference>
<dbReference type="SUPFAM" id="SSF52980">
    <property type="entry name" value="Restriction endonuclease-like"/>
    <property type="match status" value="1"/>
</dbReference>
<dbReference type="Pfam" id="PF05685">
    <property type="entry name" value="Uma2"/>
    <property type="match status" value="1"/>
</dbReference>
<dbReference type="GO" id="GO:0004519">
    <property type="term" value="F:endonuclease activity"/>
    <property type="evidence" value="ECO:0007669"/>
    <property type="project" value="UniProtKB-KW"/>
</dbReference>
<organism evidence="2 3">
    <name type="scientific">Kineococcus endophyticus</name>
    <dbReference type="NCBI Taxonomy" id="1181883"/>
    <lineage>
        <taxon>Bacteria</taxon>
        <taxon>Bacillati</taxon>
        <taxon>Actinomycetota</taxon>
        <taxon>Actinomycetes</taxon>
        <taxon>Kineosporiales</taxon>
        <taxon>Kineosporiaceae</taxon>
        <taxon>Kineococcus</taxon>
    </lineage>
</organism>
<dbReference type="RefSeq" id="WP_367638680.1">
    <property type="nucleotide sequence ID" value="NZ_JBFNQN010000008.1"/>
</dbReference>
<evidence type="ECO:0000259" key="1">
    <source>
        <dbReference type="Pfam" id="PF05685"/>
    </source>
</evidence>
<dbReference type="Gene3D" id="3.90.1570.10">
    <property type="entry name" value="tt1808, chain A"/>
    <property type="match status" value="1"/>
</dbReference>
<reference evidence="2 3" key="1">
    <citation type="submission" date="2024-07" db="EMBL/GenBank/DDBJ databases">
        <authorList>
            <person name="Thanompreechachai J."/>
            <person name="Duangmal K."/>
        </authorList>
    </citation>
    <scope>NUCLEOTIDE SEQUENCE [LARGE SCALE GENOMIC DNA]</scope>
    <source>
        <strain evidence="2 3">KCTC 19886</strain>
    </source>
</reference>
<keyword evidence="2" id="KW-0540">Nuclease</keyword>
<dbReference type="PANTHER" id="PTHR35400:SF3">
    <property type="entry name" value="SLL1072 PROTEIN"/>
    <property type="match status" value="1"/>
</dbReference>
<evidence type="ECO:0000313" key="2">
    <source>
        <dbReference type="EMBL" id="MEW9265549.1"/>
    </source>
</evidence>
<evidence type="ECO:0000313" key="3">
    <source>
        <dbReference type="Proteomes" id="UP001555826"/>
    </source>
</evidence>
<proteinExistence type="predicted"/>
<protein>
    <submittedName>
        <fullName evidence="2">Uma2 family endonuclease</fullName>
    </submittedName>
</protein>
<dbReference type="PANTHER" id="PTHR35400">
    <property type="entry name" value="SLR1083 PROTEIN"/>
    <property type="match status" value="1"/>
</dbReference>
<accession>A0ABV3P7E3</accession>
<dbReference type="Proteomes" id="UP001555826">
    <property type="component" value="Unassembled WGS sequence"/>
</dbReference>
<keyword evidence="2" id="KW-0255">Endonuclease</keyword>
<dbReference type="EMBL" id="JBFNQN010000008">
    <property type="protein sequence ID" value="MEW9265549.1"/>
    <property type="molecule type" value="Genomic_DNA"/>
</dbReference>
<comment type="caution">
    <text evidence="2">The sequence shown here is derived from an EMBL/GenBank/DDBJ whole genome shotgun (WGS) entry which is preliminary data.</text>
</comment>
<name>A0ABV3P7E3_9ACTN</name>
<keyword evidence="3" id="KW-1185">Reference proteome</keyword>
<dbReference type="CDD" id="cd06260">
    <property type="entry name" value="DUF820-like"/>
    <property type="match status" value="1"/>
</dbReference>
<dbReference type="InterPro" id="IPR012296">
    <property type="entry name" value="Nuclease_put_TT1808"/>
</dbReference>
<gene>
    <name evidence="2" type="ORF">AB1207_12385</name>
</gene>
<sequence length="111" mass="12358">MTPLAGPGHQHVVGELYSALRASAVLSEDSPYVDPSDVLLVVEVESPSTKSTDRSLKRDRYAQWRIPSYWIVDTEARTVTRLRLGGQRLHEVGDPEGSWLSSVDVTAVWPR</sequence>